<organism evidence="1 2">
    <name type="scientific">Symbiodinium microadriaticum</name>
    <name type="common">Dinoflagellate</name>
    <name type="synonym">Zooxanthella microadriatica</name>
    <dbReference type="NCBI Taxonomy" id="2951"/>
    <lineage>
        <taxon>Eukaryota</taxon>
        <taxon>Sar</taxon>
        <taxon>Alveolata</taxon>
        <taxon>Dinophyceae</taxon>
        <taxon>Suessiales</taxon>
        <taxon>Symbiodiniaceae</taxon>
        <taxon>Symbiodinium</taxon>
    </lineage>
</organism>
<evidence type="ECO:0000313" key="2">
    <source>
        <dbReference type="Proteomes" id="UP000186817"/>
    </source>
</evidence>
<comment type="caution">
    <text evidence="1">The sequence shown here is derived from an EMBL/GenBank/DDBJ whole genome shotgun (WGS) entry which is preliminary data.</text>
</comment>
<protein>
    <submittedName>
        <fullName evidence="1">Uncharacterized protein</fullName>
    </submittedName>
</protein>
<dbReference type="AlphaFoldDB" id="A0A1Q9C2M7"/>
<gene>
    <name evidence="1" type="ORF">AK812_SmicGene42807</name>
</gene>
<accession>A0A1Q9C2M7</accession>
<sequence length="74" mass="8204">MIHIVVGCVKLPNKTPSRKFLPDLKANTIRRKGADYAEKYVQEMQINGRYNVEADLGAADQLAQRAAFTKQGGV</sequence>
<dbReference type="EMBL" id="LSRX01001831">
    <property type="protein sequence ID" value="OLP77166.1"/>
    <property type="molecule type" value="Genomic_DNA"/>
</dbReference>
<proteinExistence type="predicted"/>
<keyword evidence="2" id="KW-1185">Reference proteome</keyword>
<dbReference type="Proteomes" id="UP000186817">
    <property type="component" value="Unassembled WGS sequence"/>
</dbReference>
<name>A0A1Q9C2M7_SYMMI</name>
<evidence type="ECO:0000313" key="1">
    <source>
        <dbReference type="EMBL" id="OLP77166.1"/>
    </source>
</evidence>
<reference evidence="1 2" key="1">
    <citation type="submission" date="2016-02" db="EMBL/GenBank/DDBJ databases">
        <title>Genome analysis of coral dinoflagellate symbionts highlights evolutionary adaptations to a symbiotic lifestyle.</title>
        <authorList>
            <person name="Aranda M."/>
            <person name="Li Y."/>
            <person name="Liew Y.J."/>
            <person name="Baumgarten S."/>
            <person name="Simakov O."/>
            <person name="Wilson M."/>
            <person name="Piel J."/>
            <person name="Ashoor H."/>
            <person name="Bougouffa S."/>
            <person name="Bajic V.B."/>
            <person name="Ryu T."/>
            <person name="Ravasi T."/>
            <person name="Bayer T."/>
            <person name="Micklem G."/>
            <person name="Kim H."/>
            <person name="Bhak J."/>
            <person name="Lajeunesse T.C."/>
            <person name="Voolstra C.R."/>
        </authorList>
    </citation>
    <scope>NUCLEOTIDE SEQUENCE [LARGE SCALE GENOMIC DNA]</scope>
    <source>
        <strain evidence="1 2">CCMP2467</strain>
    </source>
</reference>